<dbReference type="PANTHER" id="PTHR40624:SF1">
    <property type="entry name" value="BIOSYNTHESIS MONOOXYGENASE, PUTATIVE (AFU_ORTHOLOGUE AFUA_1G12025)-RELATED"/>
    <property type="match status" value="1"/>
</dbReference>
<accession>A0AAQ3LY33</accession>
<dbReference type="Proteomes" id="UP001303373">
    <property type="component" value="Chromosome 1"/>
</dbReference>
<name>A0AAQ3LY33_9PEZI</name>
<dbReference type="PANTHER" id="PTHR40624">
    <property type="entry name" value="BIOSYNTHESIS MONOOXYGENASE, PUTATIVE (AFU_ORTHOLOGUE AFUA_1G12025)-RELATED"/>
    <property type="match status" value="1"/>
</dbReference>
<evidence type="ECO:0000313" key="3">
    <source>
        <dbReference type="Proteomes" id="UP001303373"/>
    </source>
</evidence>
<reference evidence="2 3" key="1">
    <citation type="submission" date="2023-11" db="EMBL/GenBank/DDBJ databases">
        <title>An acidophilic fungus is an integral part of prey digestion in a carnivorous sundew plant.</title>
        <authorList>
            <person name="Tsai I.J."/>
        </authorList>
    </citation>
    <scope>NUCLEOTIDE SEQUENCE [LARGE SCALE GENOMIC DNA]</scope>
    <source>
        <strain evidence="2">169a</strain>
    </source>
</reference>
<protein>
    <recommendedName>
        <fullName evidence="1">ABM domain-containing protein</fullName>
    </recommendedName>
</protein>
<dbReference type="AlphaFoldDB" id="A0AAQ3LY33"/>
<dbReference type="Gene3D" id="3.30.70.100">
    <property type="match status" value="1"/>
</dbReference>
<proteinExistence type="predicted"/>
<keyword evidence="3" id="KW-1185">Reference proteome</keyword>
<gene>
    <name evidence="2" type="ORF">R9X50_00086900</name>
</gene>
<organism evidence="2 3">
    <name type="scientific">Acrodontium crateriforme</name>
    <dbReference type="NCBI Taxonomy" id="150365"/>
    <lineage>
        <taxon>Eukaryota</taxon>
        <taxon>Fungi</taxon>
        <taxon>Dikarya</taxon>
        <taxon>Ascomycota</taxon>
        <taxon>Pezizomycotina</taxon>
        <taxon>Dothideomycetes</taxon>
        <taxon>Dothideomycetidae</taxon>
        <taxon>Mycosphaerellales</taxon>
        <taxon>Teratosphaeriaceae</taxon>
        <taxon>Acrodontium</taxon>
    </lineage>
</organism>
<evidence type="ECO:0000259" key="1">
    <source>
        <dbReference type="Pfam" id="PF03992"/>
    </source>
</evidence>
<sequence length="231" mass="26205">MCNDGVALFCLLHPESQAKKQRCLDLLRQNAREYYTKPEAKCTTWSYFTQFPNKTPVIGGLEMYTSKQALQLQVDDPIYFQSYHETVKKEGLYAKPEELVAWYQAGGFVARDVHAKPFGNVLISVTRMTTNDQKQVFDVLTPFSEWVKANEPDVLSYILFTRTKAPKEIMLVVRYKDIKAMKGHNVAPEHQAVIKRLSKVVEGSIADTTTMWQEVEDSFVSNVVGGGIGKN</sequence>
<dbReference type="Pfam" id="PF03992">
    <property type="entry name" value="ABM"/>
    <property type="match status" value="1"/>
</dbReference>
<dbReference type="EMBL" id="CP138580">
    <property type="protein sequence ID" value="WPG98083.1"/>
    <property type="molecule type" value="Genomic_DNA"/>
</dbReference>
<dbReference type="SUPFAM" id="SSF54909">
    <property type="entry name" value="Dimeric alpha+beta barrel"/>
    <property type="match status" value="1"/>
</dbReference>
<dbReference type="InterPro" id="IPR007138">
    <property type="entry name" value="ABM_dom"/>
</dbReference>
<evidence type="ECO:0000313" key="2">
    <source>
        <dbReference type="EMBL" id="WPG98083.1"/>
    </source>
</evidence>
<dbReference type="InterPro" id="IPR011008">
    <property type="entry name" value="Dimeric_a/b-barrel"/>
</dbReference>
<feature type="domain" description="ABM" evidence="1">
    <location>
        <begin position="142"/>
        <end position="195"/>
    </location>
</feature>